<dbReference type="STRING" id="1035195.HMPREF9997_01306"/>
<accession>L1MFR1</accession>
<proteinExistence type="predicted"/>
<dbReference type="AlphaFoldDB" id="L1MFR1"/>
<dbReference type="OrthoDB" id="3214694at2"/>
<gene>
    <name evidence="1" type="ORF">HMPREF9997_01306</name>
</gene>
<evidence type="ECO:0008006" key="3">
    <source>
        <dbReference type="Google" id="ProtNLM"/>
    </source>
</evidence>
<dbReference type="HOGENOM" id="CLU_098191_1_0_11"/>
<sequence>MMIVYILLTMSLTALMLWAFFTAQRLNRLHIRTDSALQSLQAALDRRAAVVTAILPEAAALASAAESVPLTSTSFRARASVERSLTERISALESQLSSQAAALLSDSTTRVQLARRFYNDAVSDTRALRTRPLVRILRLGGTAQLPNYFELADSAGDA</sequence>
<dbReference type="PATRIC" id="fig|1035195.3.peg.1175"/>
<organism evidence="1 2">
    <name type="scientific">Corynebacterium durum F0235</name>
    <dbReference type="NCBI Taxonomy" id="1035195"/>
    <lineage>
        <taxon>Bacteria</taxon>
        <taxon>Bacillati</taxon>
        <taxon>Actinomycetota</taxon>
        <taxon>Actinomycetes</taxon>
        <taxon>Mycobacteriales</taxon>
        <taxon>Corynebacteriaceae</taxon>
        <taxon>Corynebacterium</taxon>
    </lineage>
</organism>
<name>L1MFR1_9CORY</name>
<evidence type="ECO:0000313" key="2">
    <source>
        <dbReference type="Proteomes" id="UP000010445"/>
    </source>
</evidence>
<dbReference type="InterPro" id="IPR023353">
    <property type="entry name" value="LemA-like_dom_sf"/>
</dbReference>
<dbReference type="EMBL" id="AMEM01000018">
    <property type="protein sequence ID" value="EKX90098.1"/>
    <property type="molecule type" value="Genomic_DNA"/>
</dbReference>
<evidence type="ECO:0000313" key="1">
    <source>
        <dbReference type="EMBL" id="EKX90098.1"/>
    </source>
</evidence>
<reference evidence="1 2" key="1">
    <citation type="submission" date="2012-05" db="EMBL/GenBank/DDBJ databases">
        <authorList>
            <person name="Weinstock G."/>
            <person name="Sodergren E."/>
            <person name="Lobos E.A."/>
            <person name="Fulton L."/>
            <person name="Fulton R."/>
            <person name="Courtney L."/>
            <person name="Fronick C."/>
            <person name="O'Laughlin M."/>
            <person name="Godfrey J."/>
            <person name="Wilson R.M."/>
            <person name="Miner T."/>
            <person name="Farmer C."/>
            <person name="Delehaunty K."/>
            <person name="Cordes M."/>
            <person name="Minx P."/>
            <person name="Tomlinson C."/>
            <person name="Chen J."/>
            <person name="Wollam A."/>
            <person name="Pepin K.H."/>
            <person name="Bhonagiri V."/>
            <person name="Zhang X."/>
            <person name="Suruliraj S."/>
            <person name="Warren W."/>
            <person name="Mitreva M."/>
            <person name="Mardis E.R."/>
            <person name="Wilson R.K."/>
        </authorList>
    </citation>
    <scope>NUCLEOTIDE SEQUENCE [LARGE SCALE GENOMIC DNA]</scope>
    <source>
        <strain evidence="1 2">F0235</strain>
    </source>
</reference>
<comment type="caution">
    <text evidence="1">The sequence shown here is derived from an EMBL/GenBank/DDBJ whole genome shotgun (WGS) entry which is preliminary data.</text>
</comment>
<keyword evidence="2" id="KW-1185">Reference proteome</keyword>
<protein>
    <recommendedName>
        <fullName evidence="3">LemA family protein</fullName>
    </recommendedName>
</protein>
<dbReference type="RefSeq" id="WP_006063542.1">
    <property type="nucleotide sequence ID" value="NZ_KB290831.1"/>
</dbReference>
<dbReference type="SUPFAM" id="SSF140478">
    <property type="entry name" value="LemA-like"/>
    <property type="match status" value="1"/>
</dbReference>
<dbReference type="Proteomes" id="UP000010445">
    <property type="component" value="Unassembled WGS sequence"/>
</dbReference>
<dbReference type="eggNOG" id="COG1704">
    <property type="taxonomic scope" value="Bacteria"/>
</dbReference>